<evidence type="ECO:0000313" key="1">
    <source>
        <dbReference type="EMBL" id="KAK2166922.1"/>
    </source>
</evidence>
<proteinExistence type="predicted"/>
<organism evidence="1 2">
    <name type="scientific">Paralvinella palmiformis</name>
    <dbReference type="NCBI Taxonomy" id="53620"/>
    <lineage>
        <taxon>Eukaryota</taxon>
        <taxon>Metazoa</taxon>
        <taxon>Spiralia</taxon>
        <taxon>Lophotrochozoa</taxon>
        <taxon>Annelida</taxon>
        <taxon>Polychaeta</taxon>
        <taxon>Sedentaria</taxon>
        <taxon>Canalipalpata</taxon>
        <taxon>Terebellida</taxon>
        <taxon>Terebelliformia</taxon>
        <taxon>Alvinellidae</taxon>
        <taxon>Paralvinella</taxon>
    </lineage>
</organism>
<dbReference type="Proteomes" id="UP001208570">
    <property type="component" value="Unassembled WGS sequence"/>
</dbReference>
<dbReference type="EMBL" id="JAODUP010000033">
    <property type="protein sequence ID" value="KAK2166922.1"/>
    <property type="molecule type" value="Genomic_DNA"/>
</dbReference>
<dbReference type="AlphaFoldDB" id="A0AAD9K912"/>
<comment type="caution">
    <text evidence="1">The sequence shown here is derived from an EMBL/GenBank/DDBJ whole genome shotgun (WGS) entry which is preliminary data.</text>
</comment>
<accession>A0AAD9K912</accession>
<reference evidence="1" key="1">
    <citation type="journal article" date="2023" name="Mol. Biol. Evol.">
        <title>Third-Generation Sequencing Reveals the Adaptive Role of the Epigenome in Three Deep-Sea Polychaetes.</title>
        <authorList>
            <person name="Perez M."/>
            <person name="Aroh O."/>
            <person name="Sun Y."/>
            <person name="Lan Y."/>
            <person name="Juniper S.K."/>
            <person name="Young C.R."/>
            <person name="Angers B."/>
            <person name="Qian P.Y."/>
        </authorList>
    </citation>
    <scope>NUCLEOTIDE SEQUENCE</scope>
    <source>
        <strain evidence="1">P08H-3</strain>
    </source>
</reference>
<keyword evidence="2" id="KW-1185">Reference proteome</keyword>
<evidence type="ECO:0000313" key="2">
    <source>
        <dbReference type="Proteomes" id="UP001208570"/>
    </source>
</evidence>
<name>A0AAD9K912_9ANNE</name>
<dbReference type="Gene3D" id="3.40.630.40">
    <property type="entry name" value="Zn-dependent exopeptidases"/>
    <property type="match status" value="1"/>
</dbReference>
<evidence type="ECO:0008006" key="3">
    <source>
        <dbReference type="Google" id="ProtNLM"/>
    </source>
</evidence>
<sequence>MLGCGKVKKALHQITDLQSLSTGIIAEQSIDVSRAEVFDVATLEWMEGKSLLMNAVQPSLLQIPKAIFYSNGYVEYHPGNLNIIISVPHGGRLKPASIPDRDAGCCVNGKVVYDHKCGNKDYMHHTVRTKSDVYTSELSIMVAAELLQLTKRSPHIVINQLYRAKLDANCALEKATFNVDEAKTAWYKYHECIDGAKHCINGPGLFLDIHGQSHPEGWVELGYTLTAEQLDECSYKASMTSVRSIAERTGLDIHRLICGEHSFGACLETEGYPAVPSLSQPSPKGKHYYTGGYNTERHGSKTSGMIDGIQIECPRTVRKESTAPAFSKALAQAVYKFWLRFYQEPAEVVES</sequence>
<gene>
    <name evidence="1" type="ORF">LSH36_33g00053</name>
</gene>
<protein>
    <recommendedName>
        <fullName evidence="3">N-formylglutamate amidohydrolase</fullName>
    </recommendedName>
</protein>